<protein>
    <submittedName>
        <fullName evidence="2">Uncharacterized protein</fullName>
    </submittedName>
</protein>
<keyword evidence="1" id="KW-1133">Transmembrane helix</keyword>
<reference evidence="2" key="1">
    <citation type="submission" date="2016-10" db="EMBL/GenBank/DDBJ databases">
        <authorList>
            <person name="Varghese N."/>
            <person name="Submissions S."/>
        </authorList>
    </citation>
    <scope>NUCLEOTIDE SEQUENCE [LARGE SCALE GENOMIC DNA]</scope>
    <source>
        <strain evidence="2">DSM 22082</strain>
    </source>
</reference>
<sequence>MLYQAFRLRESVLLVEAALFLAAFVAAEVSAALLLVAAAEAALVATLLVATEVSAALLLLAATLLVAAAEAALVAAFVTAEAATLLVAAEVSAALLAALFLAAFVAAEVSAALLLVAAEAAALLLVAAAEVLVALSVVFRHNSLLVDDVRPRPAAWLTVSNIKSLDTRGSKENCAKLAQVSEAVHFLAIFTGISEKTVAVNDVSTR</sequence>
<keyword evidence="3" id="KW-1185">Reference proteome</keyword>
<name>A0A1H1R053_BRESA</name>
<dbReference type="Proteomes" id="UP000199700">
    <property type="component" value="Chromosome"/>
</dbReference>
<feature type="transmembrane region" description="Helical" evidence="1">
    <location>
        <begin position="112"/>
        <end position="135"/>
    </location>
</feature>
<dbReference type="AlphaFoldDB" id="A0A1H1R053"/>
<dbReference type="EMBL" id="LT629739">
    <property type="protein sequence ID" value="SDS29032.1"/>
    <property type="molecule type" value="Genomic_DNA"/>
</dbReference>
<feature type="transmembrane region" description="Helical" evidence="1">
    <location>
        <begin position="85"/>
        <end position="106"/>
    </location>
</feature>
<organism evidence="2 3">
    <name type="scientific">Brevibacterium sandarakinum</name>
    <dbReference type="NCBI Taxonomy" id="629680"/>
    <lineage>
        <taxon>Bacteria</taxon>
        <taxon>Bacillati</taxon>
        <taxon>Actinomycetota</taxon>
        <taxon>Actinomycetes</taxon>
        <taxon>Micrococcales</taxon>
        <taxon>Brevibacteriaceae</taxon>
        <taxon>Brevibacterium</taxon>
    </lineage>
</organism>
<feature type="transmembrane region" description="Helical" evidence="1">
    <location>
        <begin position="57"/>
        <end position="78"/>
    </location>
</feature>
<keyword evidence="1" id="KW-0812">Transmembrane</keyword>
<evidence type="ECO:0000313" key="3">
    <source>
        <dbReference type="Proteomes" id="UP000199700"/>
    </source>
</evidence>
<gene>
    <name evidence="2" type="ORF">SAMN04489751_1677</name>
</gene>
<evidence type="ECO:0000256" key="1">
    <source>
        <dbReference type="SAM" id="Phobius"/>
    </source>
</evidence>
<dbReference type="STRING" id="629680.SAMN04489751_1677"/>
<proteinExistence type="predicted"/>
<keyword evidence="1" id="KW-0472">Membrane</keyword>
<evidence type="ECO:0000313" key="2">
    <source>
        <dbReference type="EMBL" id="SDS29032.1"/>
    </source>
</evidence>
<accession>A0A1H1R053</accession>